<keyword evidence="2" id="KW-0732">Signal</keyword>
<reference evidence="3" key="1">
    <citation type="journal article" date="2019" name="Plant J.">
        <title>Chlorella vulgaris genome assembly and annotation reveals the molecular basis for metabolic acclimation to high light conditions.</title>
        <authorList>
            <person name="Cecchin M."/>
            <person name="Marcolungo L."/>
            <person name="Rossato M."/>
            <person name="Girolomoni L."/>
            <person name="Cosentino E."/>
            <person name="Cuine S."/>
            <person name="Li-Beisson Y."/>
            <person name="Delledonne M."/>
            <person name="Ballottari M."/>
        </authorList>
    </citation>
    <scope>NUCLEOTIDE SEQUENCE</scope>
    <source>
        <strain evidence="3">211/11P</strain>
    </source>
</reference>
<gene>
    <name evidence="3" type="ORF">D9Q98_004564</name>
</gene>
<sequence>MHRVCGHTWLTIALLLTAVTLQLPGGGVAAVAATAQAGSTRPAYLIRLESGRADCGNYADHLSVKRCGERPVLDGWLRDDGSSRQHWLLLPPDNAGPPGSVPELTGRRICMQNLGRSPPMADCASFAAASAPCEAAKGYVADQCDDAAQWFLEAAGGAPNRYHIRMAARNAAGCQQQYLCMQHNCSMTVTELCTRSQADFTTVWLLQPVQSPPSPPPPRPPPPKPKPPRPPPSPSPPLPPPPSPKPPPRPPPPSPKPPRPPPPSPNPPRPPPSPRPTPPPPKSEPIRPPPPSPQPLPPPPTPLAQSAADRDAAGGTHDLCVFDAQCADQCKATFGAQVCTHDAHAGSGERATYGG</sequence>
<feature type="signal peptide" evidence="2">
    <location>
        <begin position="1"/>
        <end position="29"/>
    </location>
</feature>
<keyword evidence="4" id="KW-1185">Reference proteome</keyword>
<evidence type="ECO:0000256" key="2">
    <source>
        <dbReference type="SAM" id="SignalP"/>
    </source>
</evidence>
<feature type="compositionally biased region" description="Pro residues" evidence="1">
    <location>
        <begin position="210"/>
        <end position="302"/>
    </location>
</feature>
<dbReference type="PRINTS" id="PR01217">
    <property type="entry name" value="PRICHEXTENSN"/>
</dbReference>
<feature type="chain" id="PRO_5038767595" evidence="2">
    <location>
        <begin position="30"/>
        <end position="355"/>
    </location>
</feature>
<proteinExistence type="predicted"/>
<feature type="region of interest" description="Disordered" evidence="1">
    <location>
        <begin position="207"/>
        <end position="313"/>
    </location>
</feature>
<dbReference type="AlphaFoldDB" id="A0A9D4TR73"/>
<evidence type="ECO:0000313" key="4">
    <source>
        <dbReference type="Proteomes" id="UP001055712"/>
    </source>
</evidence>
<dbReference type="Proteomes" id="UP001055712">
    <property type="component" value="Unassembled WGS sequence"/>
</dbReference>
<organism evidence="3 4">
    <name type="scientific">Chlorella vulgaris</name>
    <name type="common">Green alga</name>
    <dbReference type="NCBI Taxonomy" id="3077"/>
    <lineage>
        <taxon>Eukaryota</taxon>
        <taxon>Viridiplantae</taxon>
        <taxon>Chlorophyta</taxon>
        <taxon>core chlorophytes</taxon>
        <taxon>Trebouxiophyceae</taxon>
        <taxon>Chlorellales</taxon>
        <taxon>Chlorellaceae</taxon>
        <taxon>Chlorella clade</taxon>
        <taxon>Chlorella</taxon>
    </lineage>
</organism>
<evidence type="ECO:0000313" key="3">
    <source>
        <dbReference type="EMBL" id="KAI3431514.1"/>
    </source>
</evidence>
<comment type="caution">
    <text evidence="3">The sequence shown here is derived from an EMBL/GenBank/DDBJ whole genome shotgun (WGS) entry which is preliminary data.</text>
</comment>
<accession>A0A9D4TR73</accession>
<name>A0A9D4TR73_CHLVU</name>
<protein>
    <submittedName>
        <fullName evidence="3">Uncharacterized protein</fullName>
    </submittedName>
</protein>
<evidence type="ECO:0000256" key="1">
    <source>
        <dbReference type="SAM" id="MobiDB-lite"/>
    </source>
</evidence>
<reference evidence="3" key="2">
    <citation type="submission" date="2020-11" db="EMBL/GenBank/DDBJ databases">
        <authorList>
            <person name="Cecchin M."/>
            <person name="Marcolungo L."/>
            <person name="Rossato M."/>
            <person name="Girolomoni L."/>
            <person name="Cosentino E."/>
            <person name="Cuine S."/>
            <person name="Li-Beisson Y."/>
            <person name="Delledonne M."/>
            <person name="Ballottari M."/>
        </authorList>
    </citation>
    <scope>NUCLEOTIDE SEQUENCE</scope>
    <source>
        <strain evidence="3">211/11P</strain>
        <tissue evidence="3">Whole cell</tissue>
    </source>
</reference>
<dbReference type="EMBL" id="SIDB01000006">
    <property type="protein sequence ID" value="KAI3431514.1"/>
    <property type="molecule type" value="Genomic_DNA"/>
</dbReference>